<proteinExistence type="predicted"/>
<dbReference type="EMBL" id="JBHTLY010000005">
    <property type="protein sequence ID" value="MFD1202690.1"/>
    <property type="molecule type" value="Genomic_DNA"/>
</dbReference>
<evidence type="ECO:0000313" key="2">
    <source>
        <dbReference type="Proteomes" id="UP001597181"/>
    </source>
</evidence>
<accession>A0ABW3TPY2</accession>
<dbReference type="Proteomes" id="UP001597181">
    <property type="component" value="Unassembled WGS sequence"/>
</dbReference>
<name>A0ABW3TPY2_9MICO</name>
<reference evidence="2" key="1">
    <citation type="journal article" date="2019" name="Int. J. Syst. Evol. Microbiol.">
        <title>The Global Catalogue of Microorganisms (GCM) 10K type strain sequencing project: providing services to taxonomists for standard genome sequencing and annotation.</title>
        <authorList>
            <consortium name="The Broad Institute Genomics Platform"/>
            <consortium name="The Broad Institute Genome Sequencing Center for Infectious Disease"/>
            <person name="Wu L."/>
            <person name="Ma J."/>
        </authorList>
    </citation>
    <scope>NUCLEOTIDE SEQUENCE [LARGE SCALE GENOMIC DNA]</scope>
    <source>
        <strain evidence="2">CCUG 50213</strain>
    </source>
</reference>
<gene>
    <name evidence="1" type="ORF">ACFQ3U_12385</name>
</gene>
<keyword evidence="2" id="KW-1185">Reference proteome</keyword>
<dbReference type="RefSeq" id="WP_343960675.1">
    <property type="nucleotide sequence ID" value="NZ_BAAAKZ010000008.1"/>
</dbReference>
<evidence type="ECO:0008006" key="3">
    <source>
        <dbReference type="Google" id="ProtNLM"/>
    </source>
</evidence>
<evidence type="ECO:0000313" key="1">
    <source>
        <dbReference type="EMBL" id="MFD1202690.1"/>
    </source>
</evidence>
<protein>
    <recommendedName>
        <fullName evidence="3">Minor tail protein</fullName>
    </recommendedName>
</protein>
<comment type="caution">
    <text evidence="1">The sequence shown here is derived from an EMBL/GenBank/DDBJ whole genome shotgun (WGS) entry which is preliminary data.</text>
</comment>
<sequence length="375" mass="40849">MRIIMGDLLTGRRILDVPFTAASWSVELNGPGTVSATVDLKDPTVRQLDMWNAAQVGKTFLAAVENDVILEAGPIWARKWERRDGKLTLEARGLWSYFDHRTLLPNIGDRPVTNPETGEAEEYANTTLKNLHLGTIGKRIVQQSMTWPGGNLPIVFEDDKPGEHERNYRGVDLSIIGSMLENLTQVIDGPDIAFVPQWAPDRLGIQWLYVSGDPRLSSVTEHVIDMSVPASPVDGLSIDESGSKLASLAWASGGRSGDEPLVERHFDTTLIDAGYPLLELVDSSRATVTEPATMRGHAAAAAVNGRLPLSVWAPTLHTGGRGEPRIGDYRVGDYLVFKSKGELFTPDGRHRRRIATMSGSAGNDFIDIGLGASYG</sequence>
<organism evidence="1 2">
    <name type="scientific">Leucobacter albus</name>
    <dbReference type="NCBI Taxonomy" id="272210"/>
    <lineage>
        <taxon>Bacteria</taxon>
        <taxon>Bacillati</taxon>
        <taxon>Actinomycetota</taxon>
        <taxon>Actinomycetes</taxon>
        <taxon>Micrococcales</taxon>
        <taxon>Microbacteriaceae</taxon>
        <taxon>Leucobacter</taxon>
    </lineage>
</organism>